<dbReference type="GO" id="GO:0070034">
    <property type="term" value="F:telomerase RNA binding"/>
    <property type="evidence" value="ECO:0007669"/>
    <property type="project" value="TreeGrafter"/>
</dbReference>
<reference evidence="4" key="1">
    <citation type="submission" date="2020-12" db="UniProtKB">
        <authorList>
            <consortium name="WormBaseParasite"/>
        </authorList>
    </citation>
    <scope>IDENTIFICATION</scope>
    <source>
        <strain evidence="4">MHco3</strain>
    </source>
</reference>
<dbReference type="OrthoDB" id="5858760at2759"/>
<evidence type="ECO:0000313" key="3">
    <source>
        <dbReference type="Proteomes" id="UP000025227"/>
    </source>
</evidence>
<feature type="compositionally biased region" description="Basic and acidic residues" evidence="1">
    <location>
        <begin position="307"/>
        <end position="316"/>
    </location>
</feature>
<dbReference type="PANTHER" id="PTHR15696">
    <property type="entry name" value="SMG-7 SUPPRESSOR WITH MORPHOLOGICAL EFFECT ON GENITALIA PROTEIN 7"/>
    <property type="match status" value="1"/>
</dbReference>
<dbReference type="SUPFAM" id="SSF48452">
    <property type="entry name" value="TPR-like"/>
    <property type="match status" value="1"/>
</dbReference>
<dbReference type="InterPro" id="IPR011990">
    <property type="entry name" value="TPR-like_helical_dom_sf"/>
</dbReference>
<dbReference type="OMA" id="IRNLEEW"/>
<dbReference type="PANTHER" id="PTHR15696:SF5">
    <property type="entry name" value="NONSENSE-MEDIATED MRNA DECAY FACTOR SMG7"/>
    <property type="match status" value="1"/>
</dbReference>
<evidence type="ECO:0000256" key="1">
    <source>
        <dbReference type="SAM" id="MobiDB-lite"/>
    </source>
</evidence>
<sequence>MERVGKYCRALRQVYEQEGINSSHSVSVRKKIRRILCELDESDENAQALEMFWRASYYEPLNKLRKQKTVGDNWFNVMVSVFCGELQSMLAESPRHAAMYNLYLGDLHRYLTNTDQSSLSTLYYRRAVEMDSDVGRAYNQLALNETPVNSVRLFLLALLARRPFQKAWDNLKKTFEQQVSGPISSFALSIPFIILVSYSRTNLDSEGIRLVEAIKSLNDPFHDSQLASLLLILSLSCRLAVDSGNEDAFIGCMTLLCSCYLCLIDNVVVTQTENNVDDDEVIRIRRRRASSGSDSQAGSRSRSSSSSREKSEEKRADTQSVEEFNVFGGWLLAEVCEWLFHISPQLNNLKNRKKTPIPAALLNAFHSLIDKLIHQLNRLAKALRTVDDVDEDIHWLLYGASVHDDNRAIRQTAHWAFKLCAVETAPIEYAGYFRRRGPSSETVELQRKMAQLHTENVRREALSSQWLPVYIVLDYDVLIQRLKTVCPLVNSTSLIAVIPSFVLRKLDANKNLCSEARPAIRMCEMWQTRGRIRVVEASSHQECCTTLADSVTAVGDVNGESPTHAMVALLVEDLESFEDMRIPSVAIYHIESFFERWNKGSSSSARRTR</sequence>
<name>A0A7I4XUP3_HAECO</name>
<evidence type="ECO:0000313" key="4">
    <source>
        <dbReference type="WBParaSite" id="HCON_00008780-00001"/>
    </source>
</evidence>
<dbReference type="InterPro" id="IPR045153">
    <property type="entry name" value="Est1/Ebs1-like"/>
</dbReference>
<dbReference type="InterPro" id="IPR054534">
    <property type="entry name" value="EST1-like_DNA_bind"/>
</dbReference>
<feature type="compositionally biased region" description="Low complexity" evidence="1">
    <location>
        <begin position="290"/>
        <end position="306"/>
    </location>
</feature>
<accession>A0A7I4XUP3</accession>
<proteinExistence type="predicted"/>
<dbReference type="WBParaSite" id="HCON_00008780-00001">
    <property type="protein sequence ID" value="HCON_00008780-00001"/>
    <property type="gene ID" value="HCON_00008780"/>
</dbReference>
<evidence type="ECO:0000259" key="2">
    <source>
        <dbReference type="Pfam" id="PF22695"/>
    </source>
</evidence>
<dbReference type="Proteomes" id="UP000025227">
    <property type="component" value="Unplaced"/>
</dbReference>
<keyword evidence="3" id="KW-1185">Reference proteome</keyword>
<dbReference type="AlphaFoldDB" id="A0A7I4XUP3"/>
<dbReference type="GO" id="GO:0042162">
    <property type="term" value="F:telomeric DNA binding"/>
    <property type="evidence" value="ECO:0007669"/>
    <property type="project" value="TreeGrafter"/>
</dbReference>
<dbReference type="Gene3D" id="3.40.50.1010">
    <property type="entry name" value="5'-nuclease"/>
    <property type="match status" value="1"/>
</dbReference>
<feature type="domain" description="EST1-like DNA-binding" evidence="2">
    <location>
        <begin position="6"/>
        <end position="266"/>
    </location>
</feature>
<feature type="region of interest" description="Disordered" evidence="1">
    <location>
        <begin position="288"/>
        <end position="316"/>
    </location>
</feature>
<dbReference type="GO" id="GO:0000184">
    <property type="term" value="P:nuclear-transcribed mRNA catabolic process, nonsense-mediated decay"/>
    <property type="evidence" value="ECO:0007669"/>
    <property type="project" value="TreeGrafter"/>
</dbReference>
<dbReference type="Gene3D" id="1.25.40.10">
    <property type="entry name" value="Tetratricopeptide repeat domain"/>
    <property type="match status" value="1"/>
</dbReference>
<dbReference type="Pfam" id="PF22695">
    <property type="entry name" value="EST1-like_DNA_bind"/>
    <property type="match status" value="1"/>
</dbReference>
<protein>
    <submittedName>
        <fullName evidence="4">C. briggsae CBR-SMG-5 protein</fullName>
    </submittedName>
</protein>
<organism evidence="3 4">
    <name type="scientific">Haemonchus contortus</name>
    <name type="common">Barber pole worm</name>
    <dbReference type="NCBI Taxonomy" id="6289"/>
    <lineage>
        <taxon>Eukaryota</taxon>
        <taxon>Metazoa</taxon>
        <taxon>Ecdysozoa</taxon>
        <taxon>Nematoda</taxon>
        <taxon>Chromadorea</taxon>
        <taxon>Rhabditida</taxon>
        <taxon>Rhabditina</taxon>
        <taxon>Rhabditomorpha</taxon>
        <taxon>Strongyloidea</taxon>
        <taxon>Trichostrongylidae</taxon>
        <taxon>Haemonchus</taxon>
    </lineage>
</organism>
<dbReference type="GO" id="GO:0005697">
    <property type="term" value="C:telomerase holoenzyme complex"/>
    <property type="evidence" value="ECO:0007669"/>
    <property type="project" value="TreeGrafter"/>
</dbReference>